<evidence type="ECO:0000313" key="11">
    <source>
        <dbReference type="EMBL" id="GBP20445.1"/>
    </source>
</evidence>
<dbReference type="Proteomes" id="UP000299102">
    <property type="component" value="Unassembled WGS sequence"/>
</dbReference>
<evidence type="ECO:0000259" key="10">
    <source>
        <dbReference type="Pfam" id="PF16282"/>
    </source>
</evidence>
<feature type="domain" description="DAMP1 SANT/Myb-like" evidence="10">
    <location>
        <begin position="116"/>
        <end position="194"/>
    </location>
</feature>
<dbReference type="InterPro" id="IPR008468">
    <property type="entry name" value="DMAP1"/>
</dbReference>
<proteinExistence type="predicted"/>
<dbReference type="AlphaFoldDB" id="A0A4C1U261"/>
<dbReference type="GO" id="GO:0003714">
    <property type="term" value="F:transcription corepressor activity"/>
    <property type="evidence" value="ECO:0007669"/>
    <property type="project" value="TreeGrafter"/>
</dbReference>
<dbReference type="Pfam" id="PF16282">
    <property type="entry name" value="SANT_DAMP1_like"/>
    <property type="match status" value="1"/>
</dbReference>
<dbReference type="STRING" id="151549.A0A4C1U261"/>
<evidence type="ECO:0000256" key="6">
    <source>
        <dbReference type="ARBA" id="ARBA00067416"/>
    </source>
</evidence>
<dbReference type="GO" id="GO:0008168">
    <property type="term" value="F:methyltransferase activity"/>
    <property type="evidence" value="ECO:0007669"/>
    <property type="project" value="UniProtKB-KW"/>
</dbReference>
<dbReference type="PANTHER" id="PTHR12855:SF10">
    <property type="entry name" value="DNA METHYLTRANSFERASE 1-ASSOCIATED PROTEIN 1"/>
    <property type="match status" value="1"/>
</dbReference>
<dbReference type="GO" id="GO:0035267">
    <property type="term" value="C:NuA4 histone acetyltransferase complex"/>
    <property type="evidence" value="ECO:0007669"/>
    <property type="project" value="InterPro"/>
</dbReference>
<feature type="coiled-coil region" evidence="7">
    <location>
        <begin position="220"/>
        <end position="274"/>
    </location>
</feature>
<protein>
    <recommendedName>
        <fullName evidence="6">DNA methyltransferase 1-associated protein 1</fullName>
    </recommendedName>
</protein>
<evidence type="ECO:0000256" key="8">
    <source>
        <dbReference type="SAM" id="MobiDB-lite"/>
    </source>
</evidence>
<evidence type="ECO:0000313" key="12">
    <source>
        <dbReference type="Proteomes" id="UP000299102"/>
    </source>
</evidence>
<comment type="subcellular location">
    <subcellularLocation>
        <location evidence="1">Nucleus</location>
    </subcellularLocation>
</comment>
<feature type="domain" description="DNA methyltransferase 1-associated 1" evidence="9">
    <location>
        <begin position="243"/>
        <end position="419"/>
    </location>
</feature>
<evidence type="ECO:0000256" key="7">
    <source>
        <dbReference type="SAM" id="Coils"/>
    </source>
</evidence>
<dbReference type="GO" id="GO:0000812">
    <property type="term" value="C:Swr1 complex"/>
    <property type="evidence" value="ECO:0007669"/>
    <property type="project" value="TreeGrafter"/>
</dbReference>
<dbReference type="PANTHER" id="PTHR12855">
    <property type="entry name" value="DNA METHYLTRANSFERASE 1-ASSOCIATED PROTEIN 1 FAMILY MEMBER"/>
    <property type="match status" value="1"/>
</dbReference>
<dbReference type="InterPro" id="IPR027109">
    <property type="entry name" value="Swc4/Dmap1"/>
</dbReference>
<dbReference type="EMBL" id="BGZK01000118">
    <property type="protein sequence ID" value="GBP20445.1"/>
    <property type="molecule type" value="Genomic_DNA"/>
</dbReference>
<gene>
    <name evidence="11" type="primary">DMAP1</name>
    <name evidence="11" type="ORF">EVAR_14694_1</name>
</gene>
<evidence type="ECO:0000256" key="2">
    <source>
        <dbReference type="ARBA" id="ARBA00022853"/>
    </source>
</evidence>
<keyword evidence="4" id="KW-0804">Transcription</keyword>
<dbReference type="OrthoDB" id="19740at2759"/>
<dbReference type="Pfam" id="PF05499">
    <property type="entry name" value="DMAP1"/>
    <property type="match status" value="1"/>
</dbReference>
<reference evidence="11 12" key="1">
    <citation type="journal article" date="2019" name="Commun. Biol.">
        <title>The bagworm genome reveals a unique fibroin gene that provides high tensile strength.</title>
        <authorList>
            <person name="Kono N."/>
            <person name="Nakamura H."/>
            <person name="Ohtoshi R."/>
            <person name="Tomita M."/>
            <person name="Numata K."/>
            <person name="Arakawa K."/>
        </authorList>
    </citation>
    <scope>NUCLEOTIDE SEQUENCE [LARGE SCALE GENOMIC DNA]</scope>
</reference>
<evidence type="ECO:0000256" key="3">
    <source>
        <dbReference type="ARBA" id="ARBA00023015"/>
    </source>
</evidence>
<name>A0A4C1U261_EUMVA</name>
<evidence type="ECO:0000256" key="4">
    <source>
        <dbReference type="ARBA" id="ARBA00023163"/>
    </source>
</evidence>
<keyword evidence="2" id="KW-0156">Chromatin regulator</keyword>
<dbReference type="Gene3D" id="1.10.10.60">
    <property type="entry name" value="Homeodomain-like"/>
    <property type="match status" value="1"/>
</dbReference>
<keyword evidence="11" id="KW-0489">Methyltransferase</keyword>
<keyword evidence="12" id="KW-1185">Reference proteome</keyword>
<evidence type="ECO:0000256" key="1">
    <source>
        <dbReference type="ARBA" id="ARBA00004123"/>
    </source>
</evidence>
<keyword evidence="11" id="KW-0808">Transferase</keyword>
<accession>A0A4C1U261</accession>
<comment type="caution">
    <text evidence="11">The sequence shown here is derived from an EMBL/GenBank/DDBJ whole genome shotgun (WGS) entry which is preliminary data.</text>
</comment>
<dbReference type="GO" id="GO:0006338">
    <property type="term" value="P:chromatin remodeling"/>
    <property type="evidence" value="ECO:0007669"/>
    <property type="project" value="InterPro"/>
</dbReference>
<evidence type="ECO:0000256" key="5">
    <source>
        <dbReference type="ARBA" id="ARBA00023242"/>
    </source>
</evidence>
<keyword evidence="7" id="KW-0175">Coiled coil</keyword>
<dbReference type="FunFam" id="1.10.10.60:FF:000087">
    <property type="entry name" value="DNA methyltransferase 1-associated protein 1"/>
    <property type="match status" value="1"/>
</dbReference>
<dbReference type="GO" id="GO:0006281">
    <property type="term" value="P:DNA repair"/>
    <property type="evidence" value="ECO:0007669"/>
    <property type="project" value="InterPro"/>
</dbReference>
<keyword evidence="5" id="KW-0539">Nucleus</keyword>
<dbReference type="InterPro" id="IPR032563">
    <property type="entry name" value="DAMP1_SANT-like"/>
</dbReference>
<dbReference type="GO" id="GO:0032259">
    <property type="term" value="P:methylation"/>
    <property type="evidence" value="ECO:0007669"/>
    <property type="project" value="UniProtKB-KW"/>
</dbReference>
<dbReference type="GO" id="GO:0000122">
    <property type="term" value="P:negative regulation of transcription by RNA polymerase II"/>
    <property type="evidence" value="ECO:0007669"/>
    <property type="project" value="TreeGrafter"/>
</dbReference>
<organism evidence="11 12">
    <name type="scientific">Eumeta variegata</name>
    <name type="common">Bagworm moth</name>
    <name type="synonym">Eumeta japonica</name>
    <dbReference type="NCBI Taxonomy" id="151549"/>
    <lineage>
        <taxon>Eukaryota</taxon>
        <taxon>Metazoa</taxon>
        <taxon>Ecdysozoa</taxon>
        <taxon>Arthropoda</taxon>
        <taxon>Hexapoda</taxon>
        <taxon>Insecta</taxon>
        <taxon>Pterygota</taxon>
        <taxon>Neoptera</taxon>
        <taxon>Endopterygota</taxon>
        <taxon>Lepidoptera</taxon>
        <taxon>Glossata</taxon>
        <taxon>Ditrysia</taxon>
        <taxon>Tineoidea</taxon>
        <taxon>Psychidae</taxon>
        <taxon>Oiketicinae</taxon>
        <taxon>Eumeta</taxon>
    </lineage>
</organism>
<keyword evidence="3" id="KW-0805">Transcription regulation</keyword>
<feature type="region of interest" description="Disordered" evidence="8">
    <location>
        <begin position="416"/>
        <end position="444"/>
    </location>
</feature>
<evidence type="ECO:0000259" key="9">
    <source>
        <dbReference type="Pfam" id="PF05499"/>
    </source>
</evidence>
<sequence length="486" mass="56262">MADIRDILDIEQPIIPEITRETLLNGDKAKKKYITAKAVKRPEGMHREVFALLYNDNKDLPPLLPTDTGKAYKPNKAKLGMRKVRKWVWAPFTNPARKDNGVFYHWKRVTDEPKEYPFAQFNKQVSIPSYSDAEYNQYLRCEDWSQAETDHLMDLCQRFDLRFIVIHDRWDKAAFRDRSIEDLKERYYNICAILSKVKTNPWSNTVTMVNGEKRVYHYDAEHERKRKEQLKRLFDRTQEQIEEEQTLLAELKKIEARKREREKKTQDLQKLISRADGAAVGGSGPVGSDGAVGLARRHDRKLHKKKLVAQQRPIRTVENVSIELSGIRFPEARGAGVWLRSQRMKLPAGIGQRKVKAIEHELRQMNIDVVPIPTEMICRHFNELRSDISLALDLKTALGSYEYELQALRHQYEALNPGKASSGARRRRRRRPPTPSRLKGPRKQKSFAYKLLKRGLAKSFAYKLLKRGLANLMSPTSTSGVAPPLV</sequence>